<feature type="non-terminal residue" evidence="1">
    <location>
        <position position="566"/>
    </location>
</feature>
<evidence type="ECO:0000313" key="2">
    <source>
        <dbReference type="Proteomes" id="UP000258309"/>
    </source>
</evidence>
<feature type="non-terminal residue" evidence="1">
    <location>
        <position position="1"/>
    </location>
</feature>
<name>A0A3E2H0J1_SCYLI</name>
<dbReference type="InterPro" id="IPR032675">
    <property type="entry name" value="LRR_dom_sf"/>
</dbReference>
<dbReference type="Proteomes" id="UP000258309">
    <property type="component" value="Unassembled WGS sequence"/>
</dbReference>
<dbReference type="PANTHER" id="PTHR38926">
    <property type="entry name" value="F-BOX DOMAIN CONTAINING PROTEIN, EXPRESSED"/>
    <property type="match status" value="1"/>
</dbReference>
<dbReference type="Gene3D" id="3.80.10.10">
    <property type="entry name" value="Ribonuclease Inhibitor"/>
    <property type="match status" value="1"/>
</dbReference>
<dbReference type="AlphaFoldDB" id="A0A3E2H0J1"/>
<gene>
    <name evidence="1" type="ORF">B7463_g9458</name>
</gene>
<dbReference type="OrthoDB" id="10028886at2759"/>
<dbReference type="OMA" id="KWALLWR"/>
<proteinExistence type="predicted"/>
<reference evidence="1 2" key="1">
    <citation type="submission" date="2018-05" db="EMBL/GenBank/DDBJ databases">
        <title>Draft genome sequence of Scytalidium lignicola DSM 105466, a ubiquitous saprotrophic fungus.</title>
        <authorList>
            <person name="Buettner E."/>
            <person name="Gebauer A.M."/>
            <person name="Hofrichter M."/>
            <person name="Liers C."/>
            <person name="Kellner H."/>
        </authorList>
    </citation>
    <scope>NUCLEOTIDE SEQUENCE [LARGE SCALE GENOMIC DNA]</scope>
    <source>
        <strain evidence="1 2">DSM 105466</strain>
    </source>
</reference>
<accession>A0A3E2H0J1</accession>
<evidence type="ECO:0008006" key="3">
    <source>
        <dbReference type="Google" id="ProtNLM"/>
    </source>
</evidence>
<dbReference type="STRING" id="5539.A0A3E2H0J1"/>
<keyword evidence="2" id="KW-1185">Reference proteome</keyword>
<dbReference type="SUPFAM" id="SSF52047">
    <property type="entry name" value="RNI-like"/>
    <property type="match status" value="1"/>
</dbReference>
<dbReference type="PANTHER" id="PTHR38926:SF5">
    <property type="entry name" value="F-BOX AND LEUCINE-RICH REPEAT PROTEIN 6"/>
    <property type="match status" value="1"/>
</dbReference>
<protein>
    <recommendedName>
        <fullName evidence="3">F-box domain-containing protein</fullName>
    </recommendedName>
</protein>
<comment type="caution">
    <text evidence="1">The sequence shown here is derived from an EMBL/GenBank/DDBJ whole genome shotgun (WGS) entry which is preliminary data.</text>
</comment>
<organism evidence="1 2">
    <name type="scientific">Scytalidium lignicola</name>
    <name type="common">Hyphomycete</name>
    <dbReference type="NCBI Taxonomy" id="5539"/>
    <lineage>
        <taxon>Eukaryota</taxon>
        <taxon>Fungi</taxon>
        <taxon>Dikarya</taxon>
        <taxon>Ascomycota</taxon>
        <taxon>Pezizomycotina</taxon>
        <taxon>Leotiomycetes</taxon>
        <taxon>Leotiomycetes incertae sedis</taxon>
        <taxon>Scytalidium</taxon>
    </lineage>
</organism>
<evidence type="ECO:0000313" key="1">
    <source>
        <dbReference type="EMBL" id="RFU26896.1"/>
    </source>
</evidence>
<dbReference type="EMBL" id="NCSJ02000234">
    <property type="protein sequence ID" value="RFU26896.1"/>
    <property type="molecule type" value="Genomic_DNA"/>
</dbReference>
<sequence>MDLNLPADLLLFVCEELGRLGDFNTLFHCALASKHLVGPALLWLYRIHNQFSIISSEGNDADWTLSQELTYQGRLDQQNRMVSKWALQWKSIIRSSLGTTAYPYCLYIRSLDLRNLQELMEDPRFRESSIYTFFTDELAQFRRPLDTPPKRTKRRGMLQLNIPEILNLVVESITSFVSSAAKRHGAAVALEELSGNIDSTALSRLTSRLSRLRSMTLWDGSGLNESIGAAIAEYCPNFDDLTFYSCVGDNSDKSLATFFNSLRPNSIQSFTIIGFNEIGPETLTSLNTQSKSLKTLKLSNLKNQAIKHLSLLEGCDALETLSLSDNDGVVDLEATENDIFLAVIAWLERCDKLQNFTLTNFRNGPAIGTKICLCDNIHLKSLEVVRYPFTNNQNFHKAISHQTALESLELRADVVDAFADDISTLVTAICKLTKLRYLDILQTSEFFSTGEIRHLAFHLRQLEEFSFGGYGVDDKIFDSLSLLLQLRALNVYAISSFTFEGILDYVSNLQQSNRGLILSVMNQTLEHDLSQSEIKIIQDTITQKVNGKFEFVLLREGSSSFGSDSD</sequence>